<dbReference type="InterPro" id="IPR052337">
    <property type="entry name" value="SAT4-like"/>
</dbReference>
<keyword evidence="10" id="KW-1185">Reference proteome</keyword>
<feature type="domain" description="Rhodopsin" evidence="8">
    <location>
        <begin position="61"/>
        <end position="307"/>
    </location>
</feature>
<evidence type="ECO:0000256" key="7">
    <source>
        <dbReference type="SAM" id="Phobius"/>
    </source>
</evidence>
<feature type="transmembrane region" description="Helical" evidence="7">
    <location>
        <begin position="77"/>
        <end position="101"/>
    </location>
</feature>
<name>A0AAN8NPV0_9PEZI</name>
<keyword evidence="3 7" id="KW-1133">Transmembrane helix</keyword>
<evidence type="ECO:0000256" key="1">
    <source>
        <dbReference type="ARBA" id="ARBA00004141"/>
    </source>
</evidence>
<feature type="transmembrane region" description="Helical" evidence="7">
    <location>
        <begin position="235"/>
        <end position="258"/>
    </location>
</feature>
<dbReference type="PANTHER" id="PTHR33048:SF123">
    <property type="entry name" value="INTEGRAL MEMBRANE PROTEIN"/>
    <property type="match status" value="1"/>
</dbReference>
<dbReference type="PANTHER" id="PTHR33048">
    <property type="entry name" value="PTH11-LIKE INTEGRAL MEMBRANE PROTEIN (AFU_ORTHOLOGUE AFUA_5G11245)"/>
    <property type="match status" value="1"/>
</dbReference>
<dbReference type="EMBL" id="JAVHNR010000008">
    <property type="protein sequence ID" value="KAK6335109.1"/>
    <property type="molecule type" value="Genomic_DNA"/>
</dbReference>
<comment type="similarity">
    <text evidence="5">Belongs to the SAT4 family.</text>
</comment>
<dbReference type="GO" id="GO:0016020">
    <property type="term" value="C:membrane"/>
    <property type="evidence" value="ECO:0007669"/>
    <property type="project" value="UniProtKB-SubCell"/>
</dbReference>
<evidence type="ECO:0000256" key="5">
    <source>
        <dbReference type="ARBA" id="ARBA00038359"/>
    </source>
</evidence>
<evidence type="ECO:0000256" key="6">
    <source>
        <dbReference type="SAM" id="MobiDB-lite"/>
    </source>
</evidence>
<evidence type="ECO:0000256" key="4">
    <source>
        <dbReference type="ARBA" id="ARBA00023136"/>
    </source>
</evidence>
<keyword evidence="4 7" id="KW-0472">Membrane</keyword>
<evidence type="ECO:0000256" key="2">
    <source>
        <dbReference type="ARBA" id="ARBA00022692"/>
    </source>
</evidence>
<comment type="subcellular location">
    <subcellularLocation>
        <location evidence="1">Membrane</location>
        <topology evidence="1">Multi-pass membrane protein</topology>
    </subcellularLocation>
</comment>
<dbReference type="AlphaFoldDB" id="A0AAN8NPV0"/>
<protein>
    <recommendedName>
        <fullName evidence="8">Rhodopsin domain-containing protein</fullName>
    </recommendedName>
</protein>
<comment type="caution">
    <text evidence="9">The sequence shown here is derived from an EMBL/GenBank/DDBJ whole genome shotgun (WGS) entry which is preliminary data.</text>
</comment>
<feature type="compositionally biased region" description="Low complexity" evidence="6">
    <location>
        <begin position="355"/>
        <end position="370"/>
    </location>
</feature>
<dbReference type="Pfam" id="PF20684">
    <property type="entry name" value="Fung_rhodopsin"/>
    <property type="match status" value="1"/>
</dbReference>
<feature type="transmembrane region" description="Helical" evidence="7">
    <location>
        <begin position="156"/>
        <end position="178"/>
    </location>
</feature>
<proteinExistence type="inferred from homology"/>
<evidence type="ECO:0000259" key="8">
    <source>
        <dbReference type="Pfam" id="PF20684"/>
    </source>
</evidence>
<dbReference type="InterPro" id="IPR049326">
    <property type="entry name" value="Rhodopsin_dom_fungi"/>
</dbReference>
<dbReference type="Proteomes" id="UP001313282">
    <property type="component" value="Unassembled WGS sequence"/>
</dbReference>
<sequence>MHFTLDQTNFTVKSQTEVVGVWNPINITHSDWEALPHDSRGGILIAVQVTVATIAVVTVSLRLYTRKYVTRTFGMDDYLMAAVLVMIVGMCIVVVILYSVFQAGHHIWDTTPQNVHMIYKISWGITVVYYAILGTVRFSVLASYIRLFGSIRVFRIIVIISMVVNGCMTISFIIAFVLSCRPLYYAWDPYVHPTDYSKCIDEIAFVVASSILSIVMDFWVCFLPIQPLWRLALPLGQKIITAILLSLGAIACVASILRLRELQRSLVTTHSTDPTYDALAYGIYSVLEQNLGAIAASLPPIKALIQRRWPGFLKADGGSMAGREEEQLRTASEMAHISKGSSFGTAGDSNSPNGVVDVRPRPVSRVYSTP</sequence>
<gene>
    <name evidence="9" type="ORF">TWF718_010549</name>
</gene>
<accession>A0AAN8NPV0</accession>
<keyword evidence="2 7" id="KW-0812">Transmembrane</keyword>
<feature type="region of interest" description="Disordered" evidence="6">
    <location>
        <begin position="339"/>
        <end position="370"/>
    </location>
</feature>
<evidence type="ECO:0000313" key="9">
    <source>
        <dbReference type="EMBL" id="KAK6335109.1"/>
    </source>
</evidence>
<reference evidence="9 10" key="1">
    <citation type="submission" date="2019-10" db="EMBL/GenBank/DDBJ databases">
        <authorList>
            <person name="Palmer J.M."/>
        </authorList>
    </citation>
    <scope>NUCLEOTIDE SEQUENCE [LARGE SCALE GENOMIC DNA]</scope>
    <source>
        <strain evidence="9 10">TWF718</strain>
    </source>
</reference>
<feature type="transmembrane region" description="Helical" evidence="7">
    <location>
        <begin position="203"/>
        <end position="223"/>
    </location>
</feature>
<organism evidence="9 10">
    <name type="scientific">Orbilia javanica</name>
    <dbReference type="NCBI Taxonomy" id="47235"/>
    <lineage>
        <taxon>Eukaryota</taxon>
        <taxon>Fungi</taxon>
        <taxon>Dikarya</taxon>
        <taxon>Ascomycota</taxon>
        <taxon>Pezizomycotina</taxon>
        <taxon>Orbiliomycetes</taxon>
        <taxon>Orbiliales</taxon>
        <taxon>Orbiliaceae</taxon>
        <taxon>Orbilia</taxon>
    </lineage>
</organism>
<evidence type="ECO:0000256" key="3">
    <source>
        <dbReference type="ARBA" id="ARBA00022989"/>
    </source>
</evidence>
<feature type="transmembrane region" description="Helical" evidence="7">
    <location>
        <begin position="121"/>
        <end position="144"/>
    </location>
</feature>
<evidence type="ECO:0000313" key="10">
    <source>
        <dbReference type="Proteomes" id="UP001313282"/>
    </source>
</evidence>
<feature type="compositionally biased region" description="Polar residues" evidence="6">
    <location>
        <begin position="339"/>
        <end position="353"/>
    </location>
</feature>
<feature type="transmembrane region" description="Helical" evidence="7">
    <location>
        <begin position="43"/>
        <end position="65"/>
    </location>
</feature>